<dbReference type="OrthoDB" id="1600564at2759"/>
<dbReference type="InterPro" id="IPR001087">
    <property type="entry name" value="GDSL"/>
</dbReference>
<protein>
    <recommendedName>
        <fullName evidence="5">Acetylesterase</fullName>
    </recommendedName>
</protein>
<dbReference type="GO" id="GO:0016788">
    <property type="term" value="F:hydrolase activity, acting on ester bonds"/>
    <property type="evidence" value="ECO:0007669"/>
    <property type="project" value="InterPro"/>
</dbReference>
<evidence type="ECO:0000313" key="4">
    <source>
        <dbReference type="Proteomes" id="UP001152049"/>
    </source>
</evidence>
<evidence type="ECO:0000256" key="2">
    <source>
        <dbReference type="SAM" id="MobiDB-lite"/>
    </source>
</evidence>
<dbReference type="Proteomes" id="UP001152049">
    <property type="component" value="Unassembled WGS sequence"/>
</dbReference>
<reference evidence="3" key="1">
    <citation type="submission" date="2022-09" db="EMBL/GenBank/DDBJ databases">
        <title>Fusarium specimens isolated from Avocado Roots.</title>
        <authorList>
            <person name="Stajich J."/>
            <person name="Roper C."/>
            <person name="Heimlech-Rivalta G."/>
        </authorList>
    </citation>
    <scope>NUCLEOTIDE SEQUENCE</scope>
    <source>
        <strain evidence="3">CF00136</strain>
    </source>
</reference>
<evidence type="ECO:0000256" key="1">
    <source>
        <dbReference type="ARBA" id="ARBA00008668"/>
    </source>
</evidence>
<dbReference type="InterPro" id="IPR036514">
    <property type="entry name" value="SGNH_hydro_sf"/>
</dbReference>
<sequence>MDKSGDSYTRSGFKTNLTYTKTGPGVDAMVRTTRPNGELVEGPRAENPIGNPELPGNTSSGGQNWVMYMATEFNTTLTLAYIFARSAAVVDAEIIPSRKSSAFSFAQQIVHFKDAIGHRPHYAAWTAKSIVAIIWFGFNDLRKVSNMKGEGRLLEAANRRIFELSEILYDNGIRNFVFIEVPPKQLFPSHQARKANDTDHKYETVSYAINRWNSLLRQNTILFQETHPNAHVTYVEVWDIFYEAFLHPQSLGVWNSTCLDPSGQNCLWTNGAHPGEKIHRLIGARVAEKAWPQ</sequence>
<gene>
    <name evidence="3" type="ORF">NW762_011070</name>
</gene>
<dbReference type="PANTHER" id="PTHR22835">
    <property type="entry name" value="ZINC FINGER FYVE DOMAIN CONTAINING PROTEIN"/>
    <property type="match status" value="1"/>
</dbReference>
<evidence type="ECO:0000313" key="3">
    <source>
        <dbReference type="EMBL" id="KAJ4252469.1"/>
    </source>
</evidence>
<evidence type="ECO:0008006" key="5">
    <source>
        <dbReference type="Google" id="ProtNLM"/>
    </source>
</evidence>
<dbReference type="EMBL" id="JAOQAZ010000026">
    <property type="protein sequence ID" value="KAJ4252469.1"/>
    <property type="molecule type" value="Genomic_DNA"/>
</dbReference>
<comment type="similarity">
    <text evidence="1">Belongs to the 'GDSL' lipolytic enzyme family.</text>
</comment>
<proteinExistence type="inferred from homology"/>
<dbReference type="PANTHER" id="PTHR22835:SF659">
    <property type="entry name" value="GDSL LIPASE_ACYLHYDROLASE, PUTATIVE (AFU_ORTHOLOGUE AFUA_2G00510)-RELATED"/>
    <property type="match status" value="1"/>
</dbReference>
<dbReference type="SUPFAM" id="SSF52266">
    <property type="entry name" value="SGNH hydrolase"/>
    <property type="match status" value="1"/>
</dbReference>
<feature type="region of interest" description="Disordered" evidence="2">
    <location>
        <begin position="37"/>
        <end position="57"/>
    </location>
</feature>
<name>A0A9W8RU95_9HYPO</name>
<comment type="caution">
    <text evidence="3">The sequence shown here is derived from an EMBL/GenBank/DDBJ whole genome shotgun (WGS) entry which is preliminary data.</text>
</comment>
<keyword evidence="4" id="KW-1185">Reference proteome</keyword>
<accession>A0A9W8RU95</accession>
<dbReference type="Gene3D" id="3.40.50.1110">
    <property type="entry name" value="SGNH hydrolase"/>
    <property type="match status" value="1"/>
</dbReference>
<organism evidence="3 4">
    <name type="scientific">Fusarium torreyae</name>
    <dbReference type="NCBI Taxonomy" id="1237075"/>
    <lineage>
        <taxon>Eukaryota</taxon>
        <taxon>Fungi</taxon>
        <taxon>Dikarya</taxon>
        <taxon>Ascomycota</taxon>
        <taxon>Pezizomycotina</taxon>
        <taxon>Sordariomycetes</taxon>
        <taxon>Hypocreomycetidae</taxon>
        <taxon>Hypocreales</taxon>
        <taxon>Nectriaceae</taxon>
        <taxon>Fusarium</taxon>
    </lineage>
</organism>
<dbReference type="AlphaFoldDB" id="A0A9W8RU95"/>
<dbReference type="Pfam" id="PF00657">
    <property type="entry name" value="Lipase_GDSL"/>
    <property type="match status" value="1"/>
</dbReference>